<keyword evidence="2" id="KW-1185">Reference proteome</keyword>
<gene>
    <name evidence="1" type="ORF">GEV02_07590</name>
</gene>
<sequence length="195" mass="20089">MSFLSDEEVAALGLGHVGKQVRISRLASLHNPANIRIGDHSRIDDFCVLSAGGGGIEIGRNVHIAVFCSLIGKGRISLGDFAGLSSRVAVYSSNDDYSGACLTGPTVPAAYSNITSAPVVLGRHVIIGSGSVVLPGVTVGEGAAIGALSLLRADCDAFGIYVGAPARKVRERARDLLDKEQAYLQDELASAASSP</sequence>
<dbReference type="Proteomes" id="UP000440498">
    <property type="component" value="Unassembled WGS sequence"/>
</dbReference>
<keyword evidence="1" id="KW-0012">Acyltransferase</keyword>
<dbReference type="Pfam" id="PF00132">
    <property type="entry name" value="Hexapep"/>
    <property type="match status" value="1"/>
</dbReference>
<name>A0A6A7MZ41_9BURK</name>
<dbReference type="Gene3D" id="2.160.10.10">
    <property type="entry name" value="Hexapeptide repeat proteins"/>
    <property type="match status" value="1"/>
</dbReference>
<dbReference type="EMBL" id="WHUG01000002">
    <property type="protein sequence ID" value="MQA38007.1"/>
    <property type="molecule type" value="Genomic_DNA"/>
</dbReference>
<reference evidence="1 2" key="1">
    <citation type="submission" date="2019-10" db="EMBL/GenBank/DDBJ databases">
        <title>Two novel species isolated from a subtropical stream in China.</title>
        <authorList>
            <person name="Lu H."/>
        </authorList>
    </citation>
    <scope>NUCLEOTIDE SEQUENCE [LARGE SCALE GENOMIC DNA]</scope>
    <source>
        <strain evidence="1 2">FT29W</strain>
    </source>
</reference>
<dbReference type="RefSeq" id="WP_152837435.1">
    <property type="nucleotide sequence ID" value="NZ_WHUG01000002.1"/>
</dbReference>
<proteinExistence type="predicted"/>
<dbReference type="InterPro" id="IPR011004">
    <property type="entry name" value="Trimer_LpxA-like_sf"/>
</dbReference>
<keyword evidence="1" id="KW-0808">Transferase</keyword>
<protein>
    <submittedName>
        <fullName evidence="1">Acyltransferase</fullName>
    </submittedName>
</protein>
<dbReference type="AlphaFoldDB" id="A0A6A7MZ41"/>
<organism evidence="1 2">
    <name type="scientific">Rugamonas aquatica</name>
    <dbReference type="NCBI Taxonomy" id="2743357"/>
    <lineage>
        <taxon>Bacteria</taxon>
        <taxon>Pseudomonadati</taxon>
        <taxon>Pseudomonadota</taxon>
        <taxon>Betaproteobacteria</taxon>
        <taxon>Burkholderiales</taxon>
        <taxon>Oxalobacteraceae</taxon>
        <taxon>Telluria group</taxon>
        <taxon>Rugamonas</taxon>
    </lineage>
</organism>
<comment type="caution">
    <text evidence="1">The sequence shown here is derived from an EMBL/GenBank/DDBJ whole genome shotgun (WGS) entry which is preliminary data.</text>
</comment>
<dbReference type="InterPro" id="IPR001451">
    <property type="entry name" value="Hexapep"/>
</dbReference>
<dbReference type="PANTHER" id="PTHR23416">
    <property type="entry name" value="SIALIC ACID SYNTHASE-RELATED"/>
    <property type="match status" value="1"/>
</dbReference>
<dbReference type="GO" id="GO:0016746">
    <property type="term" value="F:acyltransferase activity"/>
    <property type="evidence" value="ECO:0007669"/>
    <property type="project" value="UniProtKB-KW"/>
</dbReference>
<dbReference type="InterPro" id="IPR051159">
    <property type="entry name" value="Hexapeptide_acetyltransf"/>
</dbReference>
<accession>A0A6A7MZ41</accession>
<evidence type="ECO:0000313" key="2">
    <source>
        <dbReference type="Proteomes" id="UP000440498"/>
    </source>
</evidence>
<evidence type="ECO:0000313" key="1">
    <source>
        <dbReference type="EMBL" id="MQA38007.1"/>
    </source>
</evidence>
<dbReference type="CDD" id="cd04647">
    <property type="entry name" value="LbH_MAT_like"/>
    <property type="match status" value="1"/>
</dbReference>
<dbReference type="SUPFAM" id="SSF51161">
    <property type="entry name" value="Trimeric LpxA-like enzymes"/>
    <property type="match status" value="1"/>
</dbReference>